<dbReference type="SUPFAM" id="SSF69047">
    <property type="entry name" value="Hypothetical protein YjbJ"/>
    <property type="match status" value="1"/>
</dbReference>
<comment type="similarity">
    <text evidence="1">Belongs to the UPF0337 (CsbD) family.</text>
</comment>
<proteinExistence type="inferred from homology"/>
<evidence type="ECO:0000313" key="3">
    <source>
        <dbReference type="EMBL" id="RID97648.1"/>
    </source>
</evidence>
<dbReference type="Pfam" id="PF05532">
    <property type="entry name" value="CsbD"/>
    <property type="match status" value="1"/>
</dbReference>
<dbReference type="EMBL" id="QXJC01000005">
    <property type="protein sequence ID" value="RID97648.1"/>
    <property type="molecule type" value="Genomic_DNA"/>
</dbReference>
<dbReference type="AlphaFoldDB" id="A0A398C9X8"/>
<dbReference type="PANTHER" id="PTHR34977">
    <property type="entry name" value="UPF0337 PROTEIN YJBJ"/>
    <property type="match status" value="1"/>
</dbReference>
<comment type="caution">
    <text evidence="3">The sequence shown here is derived from an EMBL/GenBank/DDBJ whole genome shotgun (WGS) entry which is preliminary data.</text>
</comment>
<dbReference type="InterPro" id="IPR036629">
    <property type="entry name" value="YjbJ_sf"/>
</dbReference>
<organism evidence="3 4">
    <name type="scientific">Simplicispira hankyongi</name>
    <dbReference type="NCBI Taxonomy" id="2315688"/>
    <lineage>
        <taxon>Bacteria</taxon>
        <taxon>Pseudomonadati</taxon>
        <taxon>Pseudomonadota</taxon>
        <taxon>Betaproteobacteria</taxon>
        <taxon>Burkholderiales</taxon>
        <taxon>Comamonadaceae</taxon>
        <taxon>Simplicispira</taxon>
    </lineage>
</organism>
<evidence type="ECO:0000259" key="2">
    <source>
        <dbReference type="Pfam" id="PF05532"/>
    </source>
</evidence>
<accession>A0A398C9X8</accession>
<dbReference type="Gene3D" id="1.10.1470.10">
    <property type="entry name" value="YjbJ"/>
    <property type="match status" value="1"/>
</dbReference>
<dbReference type="PIRSF" id="PIRSF039008">
    <property type="entry name" value="YjbJ"/>
    <property type="match status" value="1"/>
</dbReference>
<evidence type="ECO:0000313" key="4">
    <source>
        <dbReference type="Proteomes" id="UP000266302"/>
    </source>
</evidence>
<dbReference type="InterPro" id="IPR026042">
    <property type="entry name" value="YjbJ"/>
</dbReference>
<keyword evidence="4" id="KW-1185">Reference proteome</keyword>
<reference evidence="3 4" key="1">
    <citation type="submission" date="2018-09" db="EMBL/GenBank/DDBJ databases">
        <title>Draft genome of Simplicispira sp. NY-02.</title>
        <authorList>
            <person name="Im W.T."/>
        </authorList>
    </citation>
    <scope>NUCLEOTIDE SEQUENCE [LARGE SCALE GENOMIC DNA]</scope>
    <source>
        <strain evidence="3 4">NY-02</strain>
    </source>
</reference>
<sequence length="72" mass="8676">MNEDRIKGNWKQFTGKVKEQWGKLTNDDLDVIDGKREQFIGKLQEREGVVREVAEKQLKEWHTRNPDFRFND</sequence>
<gene>
    <name evidence="3" type="ORF">D3F03_12505</name>
</gene>
<feature type="domain" description="CsbD-like" evidence="2">
    <location>
        <begin position="4"/>
        <end position="56"/>
    </location>
</feature>
<dbReference type="PANTHER" id="PTHR34977:SF1">
    <property type="entry name" value="UPF0337 PROTEIN YJBJ"/>
    <property type="match status" value="1"/>
</dbReference>
<dbReference type="InterPro" id="IPR050423">
    <property type="entry name" value="UPF0337_stress_rsp"/>
</dbReference>
<evidence type="ECO:0000256" key="1">
    <source>
        <dbReference type="ARBA" id="ARBA00009129"/>
    </source>
</evidence>
<dbReference type="Proteomes" id="UP000266302">
    <property type="component" value="Unassembled WGS sequence"/>
</dbReference>
<protein>
    <submittedName>
        <fullName evidence="3">CsbD family protein</fullName>
    </submittedName>
</protein>
<dbReference type="RefSeq" id="WP_119109753.1">
    <property type="nucleotide sequence ID" value="NZ_QXJC01000005.1"/>
</dbReference>
<dbReference type="InterPro" id="IPR008462">
    <property type="entry name" value="CsbD"/>
</dbReference>
<name>A0A398C9X8_9BURK</name>
<dbReference type="OrthoDB" id="9796058at2"/>